<evidence type="ECO:0000313" key="5">
    <source>
        <dbReference type="EMBL" id="KAL3768733.1"/>
    </source>
</evidence>
<feature type="compositionally biased region" description="Polar residues" evidence="3">
    <location>
        <begin position="329"/>
        <end position="344"/>
    </location>
</feature>
<organism evidence="5 6">
    <name type="scientific">Discostella pseudostelligera</name>
    <dbReference type="NCBI Taxonomy" id="259834"/>
    <lineage>
        <taxon>Eukaryota</taxon>
        <taxon>Sar</taxon>
        <taxon>Stramenopiles</taxon>
        <taxon>Ochrophyta</taxon>
        <taxon>Bacillariophyta</taxon>
        <taxon>Coscinodiscophyceae</taxon>
        <taxon>Thalassiosirophycidae</taxon>
        <taxon>Stephanodiscales</taxon>
        <taxon>Stephanodiscaceae</taxon>
        <taxon>Discostella</taxon>
    </lineage>
</organism>
<evidence type="ECO:0000256" key="3">
    <source>
        <dbReference type="SAM" id="MobiDB-lite"/>
    </source>
</evidence>
<dbReference type="InterPro" id="IPR011990">
    <property type="entry name" value="TPR-like_helical_dom_sf"/>
</dbReference>
<dbReference type="PANTHER" id="PTHR22904">
    <property type="entry name" value="TPR REPEAT CONTAINING PROTEIN"/>
    <property type="match status" value="1"/>
</dbReference>
<dbReference type="Proteomes" id="UP001530293">
    <property type="component" value="Unassembled WGS sequence"/>
</dbReference>
<dbReference type="EMBL" id="JALLBG020000062">
    <property type="protein sequence ID" value="KAL3768733.1"/>
    <property type="molecule type" value="Genomic_DNA"/>
</dbReference>
<keyword evidence="4" id="KW-0812">Transmembrane</keyword>
<feature type="compositionally biased region" description="Basic and acidic residues" evidence="3">
    <location>
        <begin position="164"/>
        <end position="175"/>
    </location>
</feature>
<feature type="compositionally biased region" description="Polar residues" evidence="3">
    <location>
        <begin position="60"/>
        <end position="72"/>
    </location>
</feature>
<comment type="caution">
    <text evidence="5">The sequence shown here is derived from an EMBL/GenBank/DDBJ whole genome shotgun (WGS) entry which is preliminary data.</text>
</comment>
<feature type="compositionally biased region" description="Gly residues" evidence="3">
    <location>
        <begin position="306"/>
        <end position="315"/>
    </location>
</feature>
<feature type="compositionally biased region" description="Basic and acidic residues" evidence="3">
    <location>
        <begin position="49"/>
        <end position="59"/>
    </location>
</feature>
<accession>A0ABD3MY30</accession>
<evidence type="ECO:0000313" key="6">
    <source>
        <dbReference type="Proteomes" id="UP001530293"/>
    </source>
</evidence>
<feature type="region of interest" description="Disordered" evidence="3">
    <location>
        <begin position="48"/>
        <end position="75"/>
    </location>
</feature>
<feature type="compositionally biased region" description="Polar residues" evidence="3">
    <location>
        <begin position="362"/>
        <end position="384"/>
    </location>
</feature>
<feature type="transmembrane region" description="Helical" evidence="4">
    <location>
        <begin position="274"/>
        <end position="294"/>
    </location>
</feature>
<dbReference type="SUPFAM" id="SSF48452">
    <property type="entry name" value="TPR-like"/>
    <property type="match status" value="1"/>
</dbReference>
<name>A0ABD3MY30_9STRA</name>
<evidence type="ECO:0000256" key="1">
    <source>
        <dbReference type="ARBA" id="ARBA00022737"/>
    </source>
</evidence>
<dbReference type="Gene3D" id="1.25.40.10">
    <property type="entry name" value="Tetratricopeptide repeat domain"/>
    <property type="match status" value="1"/>
</dbReference>
<dbReference type="AlphaFoldDB" id="A0ABD3MY30"/>
<keyword evidence="4" id="KW-1133">Transmembrane helix</keyword>
<keyword evidence="2" id="KW-0802">TPR repeat</keyword>
<gene>
    <name evidence="5" type="ORF">ACHAWU_006834</name>
</gene>
<dbReference type="PANTHER" id="PTHR22904:SF523">
    <property type="entry name" value="STRESS-INDUCED-PHOSPHOPROTEIN 1"/>
    <property type="match status" value="1"/>
</dbReference>
<keyword evidence="4" id="KW-0472">Membrane</keyword>
<feature type="compositionally biased region" description="Polar residues" evidence="3">
    <location>
        <begin position="203"/>
        <end position="214"/>
    </location>
</feature>
<sequence length="496" mass="54465">MTTSWRESKDAGRQAFLDSNYPQALFHYSEAIDKLLLSSASSSSPASAAEERLRVDQHGRSGSTAGSSRVGLQQQHHPFQHEHQILLSNVIACRLKIGGTDMAEKAVEEAKQCIALNDKWSKAHVRLASAYIALGNHSNDACLSLQRAISLDRNNKVARSMLVREMRERNSRERCGGSGGREGNVATNGSSHHSREHNEENSNHPSSTTAPSAPQNQQQQQQQQHDDELDVDDIDEADDTPSSSRHLHLQTIISQRIQQLISWYHSQSDDLQTLILVSILFVILYVALGGRFGFESSLLGNSRSRIGGGGGGGRTTRGNYGQGNAYERYSTQNRYSSGANNEASDNYGRQHHHQQQQQEQQTRASTGFNDRTNPQNDGYSSSSRYEYYDHEPRRGRGYGGGATTSYHMPNLYDGSIVSMAILLLLGFICHKLGLNPFQALWMLNIVQRHAGNGGRFGYGAYRGRGGGGIFMGGGGGGFGFGRGGRFGFGRRGRGGW</sequence>
<evidence type="ECO:0000256" key="4">
    <source>
        <dbReference type="SAM" id="Phobius"/>
    </source>
</evidence>
<feature type="region of interest" description="Disordered" evidence="3">
    <location>
        <begin position="164"/>
        <end position="228"/>
    </location>
</feature>
<proteinExistence type="predicted"/>
<protein>
    <submittedName>
        <fullName evidence="5">Uncharacterized protein</fullName>
    </submittedName>
</protein>
<evidence type="ECO:0000256" key="2">
    <source>
        <dbReference type="ARBA" id="ARBA00022803"/>
    </source>
</evidence>
<reference evidence="5 6" key="1">
    <citation type="submission" date="2024-10" db="EMBL/GenBank/DDBJ databases">
        <title>Updated reference genomes for cyclostephanoid diatoms.</title>
        <authorList>
            <person name="Roberts W.R."/>
            <person name="Alverson A.J."/>
        </authorList>
    </citation>
    <scope>NUCLEOTIDE SEQUENCE [LARGE SCALE GENOMIC DNA]</scope>
    <source>
        <strain evidence="5 6">AJA232-27</strain>
    </source>
</reference>
<feature type="region of interest" description="Disordered" evidence="3">
    <location>
        <begin position="299"/>
        <end position="399"/>
    </location>
</feature>
<keyword evidence="1" id="KW-0677">Repeat</keyword>
<keyword evidence="6" id="KW-1185">Reference proteome</keyword>